<name>A0A087CLX8_9BIFI</name>
<evidence type="ECO:0000256" key="4">
    <source>
        <dbReference type="SAM" id="MobiDB-lite"/>
    </source>
</evidence>
<dbReference type="eggNOG" id="COG1733">
    <property type="taxonomic scope" value="Bacteria"/>
</dbReference>
<comment type="caution">
    <text evidence="6">The sequence shown here is derived from an EMBL/GenBank/DDBJ whole genome shotgun (WGS) entry which is preliminary data.</text>
</comment>
<feature type="region of interest" description="Disordered" evidence="4">
    <location>
        <begin position="1"/>
        <end position="33"/>
    </location>
</feature>
<dbReference type="Proteomes" id="UP000029050">
    <property type="component" value="Unassembled WGS sequence"/>
</dbReference>
<feature type="domain" description="HTH hxlR-type" evidence="5">
    <location>
        <begin position="40"/>
        <end position="138"/>
    </location>
</feature>
<evidence type="ECO:0000256" key="2">
    <source>
        <dbReference type="ARBA" id="ARBA00023125"/>
    </source>
</evidence>
<protein>
    <submittedName>
        <fullName evidence="6">Transcriptional regulator, HxlR family</fullName>
    </submittedName>
</protein>
<evidence type="ECO:0000313" key="7">
    <source>
        <dbReference type="Proteomes" id="UP000029050"/>
    </source>
</evidence>
<keyword evidence="1" id="KW-0805">Transcription regulation</keyword>
<dbReference type="InterPro" id="IPR036388">
    <property type="entry name" value="WH-like_DNA-bd_sf"/>
</dbReference>
<keyword evidence="2" id="KW-0238">DNA-binding</keyword>
<gene>
    <name evidence="6" type="ORF">BPSY_0156</name>
</gene>
<dbReference type="SUPFAM" id="SSF46785">
    <property type="entry name" value="Winged helix' DNA-binding domain"/>
    <property type="match status" value="1"/>
</dbReference>
<dbReference type="Pfam" id="PF01638">
    <property type="entry name" value="HxlR"/>
    <property type="match status" value="1"/>
</dbReference>
<reference evidence="6 7" key="1">
    <citation type="submission" date="2014-03" db="EMBL/GenBank/DDBJ databases">
        <title>Genomics of Bifidobacteria.</title>
        <authorList>
            <person name="Ventura M."/>
            <person name="Milani C."/>
            <person name="Lugli G.A."/>
        </authorList>
    </citation>
    <scope>NUCLEOTIDE SEQUENCE [LARGE SCALE GENOMIC DNA]</scope>
    <source>
        <strain evidence="6 7">LMG 21775</strain>
    </source>
</reference>
<keyword evidence="3" id="KW-0804">Transcription</keyword>
<dbReference type="PROSITE" id="PS51118">
    <property type="entry name" value="HTH_HXLR"/>
    <property type="match status" value="1"/>
</dbReference>
<dbReference type="PANTHER" id="PTHR33204">
    <property type="entry name" value="TRANSCRIPTIONAL REGULATOR, MARR FAMILY"/>
    <property type="match status" value="1"/>
</dbReference>
<dbReference type="OrthoDB" id="9792527at2"/>
<sequence length="146" mass="16249">MNIRKRSGREQNPQSHPPQSDGHRSQSGQSLHGDVYSRDCPCRELLDVISGRWSVLLIESLQAGPMRFGELQRRMEGISAKVLTANLRRLECAGLISRQVFAEVPVRVEYSLTPEGLSAVEPLRGLRVWAESHYDQALALTAGSAR</sequence>
<dbReference type="Gene3D" id="1.10.10.10">
    <property type="entry name" value="Winged helix-like DNA-binding domain superfamily/Winged helix DNA-binding domain"/>
    <property type="match status" value="1"/>
</dbReference>
<dbReference type="GeneID" id="98299398"/>
<accession>A0A087CLX8</accession>
<dbReference type="STRING" id="218140.BPSY_0156"/>
<evidence type="ECO:0000256" key="1">
    <source>
        <dbReference type="ARBA" id="ARBA00023015"/>
    </source>
</evidence>
<dbReference type="RefSeq" id="WP_081884037.1">
    <property type="nucleotide sequence ID" value="NZ_JBDNRS010000001.1"/>
</dbReference>
<dbReference type="InterPro" id="IPR002577">
    <property type="entry name" value="HTH_HxlR"/>
</dbReference>
<proteinExistence type="predicted"/>
<keyword evidence="7" id="KW-1185">Reference proteome</keyword>
<dbReference type="InterPro" id="IPR036390">
    <property type="entry name" value="WH_DNA-bd_sf"/>
</dbReference>
<dbReference type="PANTHER" id="PTHR33204:SF37">
    <property type="entry name" value="HTH-TYPE TRANSCRIPTIONAL REGULATOR YODB"/>
    <property type="match status" value="1"/>
</dbReference>
<evidence type="ECO:0000313" key="6">
    <source>
        <dbReference type="EMBL" id="KFI84278.1"/>
    </source>
</evidence>
<evidence type="ECO:0000256" key="3">
    <source>
        <dbReference type="ARBA" id="ARBA00023163"/>
    </source>
</evidence>
<organism evidence="6 7">
    <name type="scientific">Bifidobacterium psychraerophilum</name>
    <dbReference type="NCBI Taxonomy" id="218140"/>
    <lineage>
        <taxon>Bacteria</taxon>
        <taxon>Bacillati</taxon>
        <taxon>Actinomycetota</taxon>
        <taxon>Actinomycetes</taxon>
        <taxon>Bifidobacteriales</taxon>
        <taxon>Bifidobacteriaceae</taxon>
        <taxon>Bifidobacterium</taxon>
    </lineage>
</organism>
<dbReference type="EMBL" id="JGZI01000002">
    <property type="protein sequence ID" value="KFI84278.1"/>
    <property type="molecule type" value="Genomic_DNA"/>
</dbReference>
<dbReference type="GO" id="GO:0003677">
    <property type="term" value="F:DNA binding"/>
    <property type="evidence" value="ECO:0007669"/>
    <property type="project" value="UniProtKB-KW"/>
</dbReference>
<evidence type="ECO:0000259" key="5">
    <source>
        <dbReference type="PROSITE" id="PS51118"/>
    </source>
</evidence>
<dbReference type="AlphaFoldDB" id="A0A087CLX8"/>